<evidence type="ECO:0000256" key="1">
    <source>
        <dbReference type="SAM" id="Phobius"/>
    </source>
</evidence>
<keyword evidence="1" id="KW-1133">Transmembrane helix</keyword>
<keyword evidence="1" id="KW-0472">Membrane</keyword>
<reference evidence="2" key="1">
    <citation type="submission" date="2021-11" db="EMBL/GenBank/DDBJ databases">
        <title>Description of novel Flavobacterium species.</title>
        <authorList>
            <person name="Saticioglu I.B."/>
            <person name="Ay H."/>
            <person name="Altun S."/>
            <person name="Duman M."/>
        </authorList>
    </citation>
    <scope>NUCLEOTIDE SEQUENCE</scope>
    <source>
        <strain evidence="2">F-30</strain>
    </source>
</reference>
<dbReference type="EMBL" id="JAJJMM010000001">
    <property type="protein sequence ID" value="MCC9064089.1"/>
    <property type="molecule type" value="Genomic_DNA"/>
</dbReference>
<feature type="transmembrane region" description="Helical" evidence="1">
    <location>
        <begin position="309"/>
        <end position="334"/>
    </location>
</feature>
<protein>
    <submittedName>
        <fullName evidence="2">Uncharacterized protein</fullName>
    </submittedName>
</protein>
<feature type="transmembrane region" description="Helical" evidence="1">
    <location>
        <begin position="85"/>
        <end position="103"/>
    </location>
</feature>
<feature type="transmembrane region" description="Helical" evidence="1">
    <location>
        <begin position="237"/>
        <end position="258"/>
    </location>
</feature>
<organism evidence="2 3">
    <name type="scientific">Flavobacterium piscisymbiosum</name>
    <dbReference type="NCBI Taxonomy" id="2893753"/>
    <lineage>
        <taxon>Bacteria</taxon>
        <taxon>Pseudomonadati</taxon>
        <taxon>Bacteroidota</taxon>
        <taxon>Flavobacteriia</taxon>
        <taxon>Flavobacteriales</taxon>
        <taxon>Flavobacteriaceae</taxon>
        <taxon>Flavobacterium</taxon>
    </lineage>
</organism>
<name>A0ABS8MF54_9FLAO</name>
<keyword evidence="1" id="KW-0812">Transmembrane</keyword>
<feature type="transmembrane region" description="Helical" evidence="1">
    <location>
        <begin position="354"/>
        <end position="374"/>
    </location>
</feature>
<proteinExistence type="predicted"/>
<feature type="transmembrane region" description="Helical" evidence="1">
    <location>
        <begin position="12"/>
        <end position="34"/>
    </location>
</feature>
<feature type="transmembrane region" description="Helical" evidence="1">
    <location>
        <begin position="142"/>
        <end position="160"/>
    </location>
</feature>
<sequence>MKFLTKIGIQKSWIIVCFFNFLVASIMGLVMRFLYLFPLKNINYSYLLHGHSHVAMLGWTYLMLYVLIVHFFIPKDKRRKPIYNRLFWLTEFAVIGMMIAFPVQGYALFSILFSVMHIVLSYVFCGLVWRDCCKGKRRDKKLLLGAILFMIFSTVGIWLLGPVISLAGKQSIFYQIAIQFFLHFQFNGWFLFAVLALFLRQIKNEIEKENSLLFFALLIAATIATFAFPVSWYVKNNIVKCISGIGVVLQFFAFVYFYKMLKSQISSFQASLSSTTKMVYSLAIGSLFLKIIFQLMLLIPVLAESSHQIRGFVIGFIHLTTLGIITGFLFGILFQNKLISDKSSFVRLGVKCFVFGYIITEILLFLQGGFFYFNKGVLPWYYESIFITSALIVLGLVLIIVSELKIKKIRVD</sequence>
<gene>
    <name evidence="2" type="ORF">LNP81_13905</name>
</gene>
<feature type="transmembrane region" description="Helical" evidence="1">
    <location>
        <begin position="172"/>
        <end position="199"/>
    </location>
</feature>
<feature type="transmembrane region" description="Helical" evidence="1">
    <location>
        <begin position="211"/>
        <end position="231"/>
    </location>
</feature>
<feature type="transmembrane region" description="Helical" evidence="1">
    <location>
        <begin position="380"/>
        <end position="401"/>
    </location>
</feature>
<accession>A0ABS8MF54</accession>
<evidence type="ECO:0000313" key="2">
    <source>
        <dbReference type="EMBL" id="MCC9064089.1"/>
    </source>
</evidence>
<feature type="transmembrane region" description="Helical" evidence="1">
    <location>
        <begin position="109"/>
        <end position="130"/>
    </location>
</feature>
<keyword evidence="3" id="KW-1185">Reference proteome</keyword>
<feature type="transmembrane region" description="Helical" evidence="1">
    <location>
        <begin position="279"/>
        <end position="303"/>
    </location>
</feature>
<evidence type="ECO:0000313" key="3">
    <source>
        <dbReference type="Proteomes" id="UP001430679"/>
    </source>
</evidence>
<comment type="caution">
    <text evidence="2">The sequence shown here is derived from an EMBL/GenBank/DDBJ whole genome shotgun (WGS) entry which is preliminary data.</text>
</comment>
<dbReference type="Proteomes" id="UP001430679">
    <property type="component" value="Unassembled WGS sequence"/>
</dbReference>
<dbReference type="RefSeq" id="WP_230036770.1">
    <property type="nucleotide sequence ID" value="NZ_JAJJMM010000001.1"/>
</dbReference>
<feature type="transmembrane region" description="Helical" evidence="1">
    <location>
        <begin position="54"/>
        <end position="73"/>
    </location>
</feature>